<feature type="compositionally biased region" description="Basic and acidic residues" evidence="1">
    <location>
        <begin position="34"/>
        <end position="56"/>
    </location>
</feature>
<gene>
    <name evidence="2" type="ORF">B0T10DRAFT_120449</name>
</gene>
<dbReference type="Proteomes" id="UP000777438">
    <property type="component" value="Unassembled WGS sequence"/>
</dbReference>
<protein>
    <recommendedName>
        <fullName evidence="4">Tachykinin family protein</fullName>
    </recommendedName>
</protein>
<dbReference type="PANTHER" id="PTHR37540:SF5">
    <property type="entry name" value="TRANSCRIPTION FACTOR DOMAIN-CONTAINING PROTEIN"/>
    <property type="match status" value="1"/>
</dbReference>
<accession>A0A9P8WGZ4</accession>
<keyword evidence="3" id="KW-1185">Reference proteome</keyword>
<feature type="region of interest" description="Disordered" evidence="1">
    <location>
        <begin position="1"/>
        <end position="102"/>
    </location>
</feature>
<proteinExistence type="predicted"/>
<dbReference type="OrthoDB" id="4158087at2759"/>
<feature type="compositionally biased region" description="Basic and acidic residues" evidence="1">
    <location>
        <begin position="84"/>
        <end position="93"/>
    </location>
</feature>
<evidence type="ECO:0008006" key="4">
    <source>
        <dbReference type="Google" id="ProtNLM"/>
    </source>
</evidence>
<name>A0A9P8WGZ4_9HYPO</name>
<organism evidence="2 3">
    <name type="scientific">Thelonectria olida</name>
    <dbReference type="NCBI Taxonomy" id="1576542"/>
    <lineage>
        <taxon>Eukaryota</taxon>
        <taxon>Fungi</taxon>
        <taxon>Dikarya</taxon>
        <taxon>Ascomycota</taxon>
        <taxon>Pezizomycotina</taxon>
        <taxon>Sordariomycetes</taxon>
        <taxon>Hypocreomycetidae</taxon>
        <taxon>Hypocreales</taxon>
        <taxon>Nectriaceae</taxon>
        <taxon>Thelonectria</taxon>
    </lineage>
</organism>
<evidence type="ECO:0000313" key="2">
    <source>
        <dbReference type="EMBL" id="KAH6898812.1"/>
    </source>
</evidence>
<reference evidence="2 3" key="1">
    <citation type="journal article" date="2021" name="Nat. Commun.">
        <title>Genetic determinants of endophytism in the Arabidopsis root mycobiome.</title>
        <authorList>
            <person name="Mesny F."/>
            <person name="Miyauchi S."/>
            <person name="Thiergart T."/>
            <person name="Pickel B."/>
            <person name="Atanasova L."/>
            <person name="Karlsson M."/>
            <person name="Huettel B."/>
            <person name="Barry K.W."/>
            <person name="Haridas S."/>
            <person name="Chen C."/>
            <person name="Bauer D."/>
            <person name="Andreopoulos W."/>
            <person name="Pangilinan J."/>
            <person name="LaButti K."/>
            <person name="Riley R."/>
            <person name="Lipzen A."/>
            <person name="Clum A."/>
            <person name="Drula E."/>
            <person name="Henrissat B."/>
            <person name="Kohler A."/>
            <person name="Grigoriev I.V."/>
            <person name="Martin F.M."/>
            <person name="Hacquard S."/>
        </authorList>
    </citation>
    <scope>NUCLEOTIDE SEQUENCE [LARGE SCALE GENOMIC DNA]</scope>
    <source>
        <strain evidence="2 3">MPI-CAGE-CH-0241</strain>
    </source>
</reference>
<dbReference type="EMBL" id="JAGPYM010000002">
    <property type="protein sequence ID" value="KAH6898812.1"/>
    <property type="molecule type" value="Genomic_DNA"/>
</dbReference>
<sequence length="509" mass="56121">MPEFEFVVSDGARNKRPSAAVRSHAVRSGLQRKNQAEPEGGAKDSRVTIRQKDSLKGRFRLSGGDGKTKKAKSGDGQLKKPKPVAREGPRRPDNITQLQSVQPMSTASFDASILETQFQLLKSPSQGQDDPFSTFPVPLTGDVHNLIRFYVSRFDLPVPIAAIQKQWWEYAQTDTLLMHSTLGLAAAMWSSALPNSPSIIVKEGCRQKGLALQGVQERINQGDNSIALVGAIANLANMEGVDGNYQIARLHLQGLDQIVRTWPNKYDAIKSSVNVARAVNWSDIQAANGLGLKPLLPIIMSLDSIVLPLSVLTAAERPNVLHLKGFERNDDDATVRFSFSLVRQATFASRHPEVSGDDFRILINATDHFLATTAAGDDVSDLGRIFVTAAHVVYYAVVREVPLKALVPRHIVRRLRVQLDACLDVLRKDPTFQLGLIWALLIGSAATHETGEDFEFFSSNLLTMLRCVNVHNPVDLETIARRFILHEKFPGAFLRQYGSCFFAPTLNAT</sequence>
<evidence type="ECO:0000313" key="3">
    <source>
        <dbReference type="Proteomes" id="UP000777438"/>
    </source>
</evidence>
<evidence type="ECO:0000256" key="1">
    <source>
        <dbReference type="SAM" id="MobiDB-lite"/>
    </source>
</evidence>
<dbReference type="AlphaFoldDB" id="A0A9P8WGZ4"/>
<dbReference type="PANTHER" id="PTHR37540">
    <property type="entry name" value="TRANSCRIPTION FACTOR (ACR-2), PUTATIVE-RELATED-RELATED"/>
    <property type="match status" value="1"/>
</dbReference>
<comment type="caution">
    <text evidence="2">The sequence shown here is derived from an EMBL/GenBank/DDBJ whole genome shotgun (WGS) entry which is preliminary data.</text>
</comment>